<proteinExistence type="predicted"/>
<dbReference type="EMBL" id="FCQH01000017">
    <property type="protein sequence ID" value="CVL06037.1"/>
    <property type="molecule type" value="Genomic_DNA"/>
</dbReference>
<protein>
    <submittedName>
        <fullName evidence="1">Uncharacterized protein</fullName>
    </submittedName>
</protein>
<evidence type="ECO:0000313" key="2">
    <source>
        <dbReference type="Proteomes" id="UP000184255"/>
    </source>
</evidence>
<gene>
    <name evidence="1" type="ORF">FMAN_03976</name>
</gene>
<sequence>MDQPRTAILNKADRHFFNDVSYGRQPKFRFQQQDDKWVKFNWKGKTDEDIGKLLIPAYPFEVSWQKFQTILEKMKDGDTEPGVFPVLDAMEDAFKEVVVDLKETYQLNNE</sequence>
<accession>A0A1L7UEB0</accession>
<organism evidence="1 2">
    <name type="scientific">Fusarium mangiferae</name>
    <name type="common">Mango malformation disease fungus</name>
    <dbReference type="NCBI Taxonomy" id="192010"/>
    <lineage>
        <taxon>Eukaryota</taxon>
        <taxon>Fungi</taxon>
        <taxon>Dikarya</taxon>
        <taxon>Ascomycota</taxon>
        <taxon>Pezizomycotina</taxon>
        <taxon>Sordariomycetes</taxon>
        <taxon>Hypocreomycetidae</taxon>
        <taxon>Hypocreales</taxon>
        <taxon>Nectriaceae</taxon>
        <taxon>Fusarium</taxon>
        <taxon>Fusarium fujikuroi species complex</taxon>
    </lineage>
</organism>
<name>A0A1L7UEB0_FUSMA</name>
<dbReference type="VEuPathDB" id="FungiDB:FMAN_03976"/>
<dbReference type="Proteomes" id="UP000184255">
    <property type="component" value="Unassembled WGS sequence"/>
</dbReference>
<dbReference type="GeneID" id="65083247"/>
<reference evidence="2" key="1">
    <citation type="journal article" date="2016" name="Genome Biol. Evol.">
        <title>Comparative 'omics' of the Fusarium fujikuroi species complex highlights differences in genetic potential and metabolite synthesis.</title>
        <authorList>
            <person name="Niehaus E.-M."/>
            <person name="Muensterkoetter M."/>
            <person name="Proctor R.H."/>
            <person name="Brown D.W."/>
            <person name="Sharon A."/>
            <person name="Idan Y."/>
            <person name="Oren-Young L."/>
            <person name="Sieber C.M."/>
            <person name="Novak O."/>
            <person name="Pencik A."/>
            <person name="Tarkowska D."/>
            <person name="Hromadova K."/>
            <person name="Freeman S."/>
            <person name="Maymon M."/>
            <person name="Elazar M."/>
            <person name="Youssef S.A."/>
            <person name="El-Shabrawy E.S.M."/>
            <person name="Shalaby A.B.A."/>
            <person name="Houterman P."/>
            <person name="Brock N.L."/>
            <person name="Burkhardt I."/>
            <person name="Tsavkelova E.A."/>
            <person name="Dickschat J.S."/>
            <person name="Galuszka P."/>
            <person name="Gueldener U."/>
            <person name="Tudzynski B."/>
        </authorList>
    </citation>
    <scope>NUCLEOTIDE SEQUENCE [LARGE SCALE GENOMIC DNA]</scope>
    <source>
        <strain evidence="2">MRC7560</strain>
    </source>
</reference>
<dbReference type="AlphaFoldDB" id="A0A1L7UEB0"/>
<comment type="caution">
    <text evidence="1">The sequence shown here is derived from an EMBL/GenBank/DDBJ whole genome shotgun (WGS) entry which is preliminary data.</text>
</comment>
<keyword evidence="2" id="KW-1185">Reference proteome</keyword>
<evidence type="ECO:0000313" key="1">
    <source>
        <dbReference type="EMBL" id="CVL06037.1"/>
    </source>
</evidence>
<dbReference type="RefSeq" id="XP_041689618.1">
    <property type="nucleotide sequence ID" value="XM_041824104.1"/>
</dbReference>